<dbReference type="GO" id="GO:0071028">
    <property type="term" value="P:nuclear mRNA surveillance"/>
    <property type="evidence" value="ECO:0007669"/>
    <property type="project" value="TreeGrafter"/>
</dbReference>
<keyword evidence="5" id="KW-0271">Exosome</keyword>
<evidence type="ECO:0000256" key="5">
    <source>
        <dbReference type="ARBA" id="ARBA00022835"/>
    </source>
</evidence>
<feature type="region of interest" description="Disordered" evidence="7">
    <location>
        <begin position="81"/>
        <end position="108"/>
    </location>
</feature>
<evidence type="ECO:0000313" key="9">
    <source>
        <dbReference type="Proteomes" id="UP000758603"/>
    </source>
</evidence>
<dbReference type="InterPro" id="IPR020568">
    <property type="entry name" value="Ribosomal_Su5_D2-typ_SF"/>
</dbReference>
<dbReference type="Proteomes" id="UP000758603">
    <property type="component" value="Unassembled WGS sequence"/>
</dbReference>
<dbReference type="GO" id="GO:0034473">
    <property type="term" value="P:U1 snRNA 3'-end processing"/>
    <property type="evidence" value="ECO:0007669"/>
    <property type="project" value="TreeGrafter"/>
</dbReference>
<dbReference type="GO" id="GO:0000177">
    <property type="term" value="C:cytoplasmic exosome (RNase complex)"/>
    <property type="evidence" value="ECO:0007669"/>
    <property type="project" value="TreeGrafter"/>
</dbReference>
<dbReference type="AlphaFoldDB" id="A0A9P8UBT0"/>
<dbReference type="GO" id="GO:0071038">
    <property type="term" value="P:TRAMP-dependent tRNA surveillance pathway"/>
    <property type="evidence" value="ECO:0007669"/>
    <property type="project" value="TreeGrafter"/>
</dbReference>
<evidence type="ECO:0000256" key="6">
    <source>
        <dbReference type="ARBA" id="ARBA00042523"/>
    </source>
</evidence>
<dbReference type="InterPro" id="IPR050590">
    <property type="entry name" value="Exosome_comp_Rrp42_subfam"/>
</dbReference>
<accession>A0A9P8UBT0</accession>
<dbReference type="GO" id="GO:0035925">
    <property type="term" value="F:mRNA 3'-UTR AU-rich region binding"/>
    <property type="evidence" value="ECO:0007669"/>
    <property type="project" value="TreeGrafter"/>
</dbReference>
<dbReference type="GO" id="GO:0034476">
    <property type="term" value="P:U5 snRNA 3'-end processing"/>
    <property type="evidence" value="ECO:0007669"/>
    <property type="project" value="TreeGrafter"/>
</dbReference>
<dbReference type="GO" id="GO:0034475">
    <property type="term" value="P:U4 snRNA 3'-end processing"/>
    <property type="evidence" value="ECO:0007669"/>
    <property type="project" value="TreeGrafter"/>
</dbReference>
<comment type="subcellular location">
    <subcellularLocation>
        <location evidence="1">Cytoplasm</location>
    </subcellularLocation>
    <subcellularLocation>
        <location evidence="2">Nucleus</location>
        <location evidence="2">Nucleolus</location>
    </subcellularLocation>
</comment>
<keyword evidence="4" id="KW-0963">Cytoplasm</keyword>
<dbReference type="GO" id="GO:0005840">
    <property type="term" value="C:ribosome"/>
    <property type="evidence" value="ECO:0007669"/>
    <property type="project" value="UniProtKB-KW"/>
</dbReference>
<dbReference type="GO" id="GO:0000467">
    <property type="term" value="P:exonucleolytic trimming to generate mature 3'-end of 5.8S rRNA from tricistronic rRNA transcript (SSU-rRNA, 5.8S rRNA, LSU-rRNA)"/>
    <property type="evidence" value="ECO:0007669"/>
    <property type="project" value="TreeGrafter"/>
</dbReference>
<evidence type="ECO:0000256" key="1">
    <source>
        <dbReference type="ARBA" id="ARBA00004496"/>
    </source>
</evidence>
<dbReference type="GO" id="GO:0071035">
    <property type="term" value="P:nuclear polyadenylation-dependent rRNA catabolic process"/>
    <property type="evidence" value="ECO:0007669"/>
    <property type="project" value="TreeGrafter"/>
</dbReference>
<dbReference type="RefSeq" id="XP_045952315.1">
    <property type="nucleotide sequence ID" value="XM_046105593.1"/>
</dbReference>
<dbReference type="GeneID" id="70134484"/>
<dbReference type="OrthoDB" id="272245at2759"/>
<dbReference type="EMBL" id="JAGPXC010000010">
    <property type="protein sequence ID" value="KAH6645801.1"/>
    <property type="molecule type" value="Genomic_DNA"/>
</dbReference>
<name>A0A9P8UBT0_9PEZI</name>
<proteinExistence type="inferred from homology"/>
<evidence type="ECO:0000256" key="4">
    <source>
        <dbReference type="ARBA" id="ARBA00022490"/>
    </source>
</evidence>
<comment type="caution">
    <text evidence="8">The sequence shown here is derived from an EMBL/GenBank/DDBJ whole genome shotgun (WGS) entry which is preliminary data.</text>
</comment>
<comment type="similarity">
    <text evidence="3">Belongs to the RNase PH family.</text>
</comment>
<feature type="compositionally biased region" description="Acidic residues" evidence="7">
    <location>
        <begin position="91"/>
        <end position="101"/>
    </location>
</feature>
<dbReference type="PANTHER" id="PTHR11097">
    <property type="entry name" value="EXOSOME COMPLEX EXONUCLEASE RIBOSOMAL RNA PROCESSING PROTEIN"/>
    <property type="match status" value="1"/>
</dbReference>
<dbReference type="GO" id="GO:0000176">
    <property type="term" value="C:nuclear exosome (RNase complex)"/>
    <property type="evidence" value="ECO:0007669"/>
    <property type="project" value="TreeGrafter"/>
</dbReference>
<keyword evidence="9" id="KW-1185">Reference proteome</keyword>
<evidence type="ECO:0000256" key="7">
    <source>
        <dbReference type="SAM" id="MobiDB-lite"/>
    </source>
</evidence>
<keyword evidence="8" id="KW-0689">Ribosomal protein</keyword>
<dbReference type="Gene3D" id="3.30.230.70">
    <property type="entry name" value="GHMP Kinase, N-terminal domain"/>
    <property type="match status" value="1"/>
</dbReference>
<evidence type="ECO:0000256" key="3">
    <source>
        <dbReference type="ARBA" id="ARBA00006678"/>
    </source>
</evidence>
<gene>
    <name evidence="8" type="ORF">BKA67DRAFT_630881</name>
</gene>
<dbReference type="GO" id="GO:0016075">
    <property type="term" value="P:rRNA catabolic process"/>
    <property type="evidence" value="ECO:0007669"/>
    <property type="project" value="TreeGrafter"/>
</dbReference>
<keyword evidence="8" id="KW-0687">Ribonucleoprotein</keyword>
<evidence type="ECO:0000313" key="8">
    <source>
        <dbReference type="EMBL" id="KAH6645801.1"/>
    </source>
</evidence>
<dbReference type="GO" id="GO:0005730">
    <property type="term" value="C:nucleolus"/>
    <property type="evidence" value="ECO:0007669"/>
    <property type="project" value="UniProtKB-SubCell"/>
</dbReference>
<reference evidence="8" key="1">
    <citation type="journal article" date="2021" name="Nat. Commun.">
        <title>Genetic determinants of endophytism in the Arabidopsis root mycobiome.</title>
        <authorList>
            <person name="Mesny F."/>
            <person name="Miyauchi S."/>
            <person name="Thiergart T."/>
            <person name="Pickel B."/>
            <person name="Atanasova L."/>
            <person name="Karlsson M."/>
            <person name="Huettel B."/>
            <person name="Barry K.W."/>
            <person name="Haridas S."/>
            <person name="Chen C."/>
            <person name="Bauer D."/>
            <person name="Andreopoulos W."/>
            <person name="Pangilinan J."/>
            <person name="LaButti K."/>
            <person name="Riley R."/>
            <person name="Lipzen A."/>
            <person name="Clum A."/>
            <person name="Drula E."/>
            <person name="Henrissat B."/>
            <person name="Kohler A."/>
            <person name="Grigoriev I.V."/>
            <person name="Martin F.M."/>
            <person name="Hacquard S."/>
        </authorList>
    </citation>
    <scope>NUCLEOTIDE SEQUENCE</scope>
    <source>
        <strain evidence="8">MPI-SDFR-AT-0073</strain>
    </source>
</reference>
<organism evidence="8 9">
    <name type="scientific">Truncatella angustata</name>
    <dbReference type="NCBI Taxonomy" id="152316"/>
    <lineage>
        <taxon>Eukaryota</taxon>
        <taxon>Fungi</taxon>
        <taxon>Dikarya</taxon>
        <taxon>Ascomycota</taxon>
        <taxon>Pezizomycotina</taxon>
        <taxon>Sordariomycetes</taxon>
        <taxon>Xylariomycetidae</taxon>
        <taxon>Amphisphaeriales</taxon>
        <taxon>Sporocadaceae</taxon>
        <taxon>Truncatella</taxon>
    </lineage>
</organism>
<dbReference type="PANTHER" id="PTHR11097:SF8">
    <property type="entry name" value="EXOSOME COMPLEX COMPONENT RRP42"/>
    <property type="match status" value="1"/>
</dbReference>
<protein>
    <recommendedName>
        <fullName evidence="6">Ribosomal RNA-processing protein 42</fullName>
    </recommendedName>
</protein>
<evidence type="ECO:0000256" key="2">
    <source>
        <dbReference type="ARBA" id="ARBA00004604"/>
    </source>
</evidence>
<dbReference type="SUPFAM" id="SSF54211">
    <property type="entry name" value="Ribosomal protein S5 domain 2-like"/>
    <property type="match status" value="1"/>
</dbReference>
<sequence>MATSQNLLLSPAELAYLHSTLSLTPPIRPDGRTATQFRPLSAETDILPGTNGSARICFADGTEAIVGVKAEVEKTRISPYEDANGQIVGAEESESSEDEGETHDTEVKGSKDWVDISVEIPGHRDDDSATVFLATMLSEALLADGEFTKRLWINRRFHWKVYLDIILISPPLSYPLPLLSLTTHLALLSTRLPRLKSELDEDPMFDDDWDASTFVYPASSDGDTKSSRSVSRPPITLLVMAVGDNIIFDPSKEELAVADSALAVSVSEGQSLKNTSDGGAMDIDGKKSGRSLRLLSVRTIDPPSRLTPPGVPNSINAAAWGQGDATQKNPDARQAEVAVVDGVWKAPRGGMKPAVLSAMIAKVLEKGGVVDEVLDGLEGVELG</sequence>
<dbReference type="InterPro" id="IPR027408">
    <property type="entry name" value="PNPase/RNase_PH_dom_sf"/>
</dbReference>